<feature type="compositionally biased region" description="Basic and acidic residues" evidence="1">
    <location>
        <begin position="422"/>
        <end position="431"/>
    </location>
</feature>
<evidence type="ECO:0000313" key="3">
    <source>
        <dbReference type="EMBL" id="CBJ26574.1"/>
    </source>
</evidence>
<accession>D7FYT2</accession>
<feature type="compositionally biased region" description="Basic and acidic residues" evidence="1">
    <location>
        <begin position="270"/>
        <end position="297"/>
    </location>
</feature>
<feature type="region of interest" description="Disordered" evidence="1">
    <location>
        <begin position="392"/>
        <end position="434"/>
    </location>
</feature>
<organism evidence="3 4">
    <name type="scientific">Ectocarpus siliculosus</name>
    <name type="common">Brown alga</name>
    <name type="synonym">Conferva siliculosa</name>
    <dbReference type="NCBI Taxonomy" id="2880"/>
    <lineage>
        <taxon>Eukaryota</taxon>
        <taxon>Sar</taxon>
        <taxon>Stramenopiles</taxon>
        <taxon>Ochrophyta</taxon>
        <taxon>PX clade</taxon>
        <taxon>Phaeophyceae</taxon>
        <taxon>Ectocarpales</taxon>
        <taxon>Ectocarpaceae</taxon>
        <taxon>Ectocarpus</taxon>
    </lineage>
</organism>
<dbReference type="InterPro" id="IPR046331">
    <property type="entry name" value="GPAM1-like"/>
</dbReference>
<dbReference type="EMBL" id="FN649758">
    <property type="protein sequence ID" value="CBJ26574.1"/>
    <property type="molecule type" value="Genomic_DNA"/>
</dbReference>
<dbReference type="EMBL" id="FN648542">
    <property type="protein sequence ID" value="CBJ26574.1"/>
    <property type="molecule type" value="Genomic_DNA"/>
</dbReference>
<feature type="compositionally biased region" description="Basic and acidic residues" evidence="1">
    <location>
        <begin position="392"/>
        <end position="404"/>
    </location>
</feature>
<dbReference type="AlphaFoldDB" id="D7FYT2"/>
<name>D7FYT2_ECTSI</name>
<dbReference type="PANTHER" id="PTHR46370">
    <property type="entry name" value="GPALPP MOTIFS-CONTAINING PROTEIN 1"/>
    <property type="match status" value="1"/>
</dbReference>
<keyword evidence="4" id="KW-1185">Reference proteome</keyword>
<dbReference type="InParanoid" id="D7FYT2"/>
<sequence>MKDLTATEKEEAAQLLVSMLAAAPPLANELGELLDALDEGETVFVGGVKDATLRSQLAAFLTALGLAAPAGKGNKSFRCSGGGVLRGVAALMDEQDLADPLPLDREAAFNSAKEVVDRLAGEQGMEGVREEVPGLLDQILGGELVMLEGLPDERVRAALTLLFEAIGLKSRTAGDGGEAGYGIPDRGYEDSEAVIKKVIAEYGGEQSKPKDSSDDEGGENDGPAPRRAPIGPAMPSQAMLAQAQQAAKDFVQEDSSSDDDEDQFGPSIAGKEKRVASERADPNRAKRQKRQELKRAAEWENATGVITGGQAALDKAEAEVGREEWMLVPPKSLGVLGAIKTLQPTNRKFQTRSARGARADLHAPKAPKSKAEMEAEAAAEELMAKHREARGASLVERHASDVSKAKKAAGGGDGGKKSFSWSREEDFEQRKKFTPQMYEELVQKSQELDSKFSRSISRNFL</sequence>
<feature type="domain" description="DUF3752" evidence="2">
    <location>
        <begin position="350"/>
        <end position="453"/>
    </location>
</feature>
<protein>
    <recommendedName>
        <fullName evidence="2">DUF3752 domain-containing protein</fullName>
    </recommendedName>
</protein>
<feature type="region of interest" description="Disordered" evidence="1">
    <location>
        <begin position="202"/>
        <end position="297"/>
    </location>
</feature>
<dbReference type="OrthoDB" id="10677357at2759"/>
<reference evidence="3 4" key="1">
    <citation type="journal article" date="2010" name="Nature">
        <title>The Ectocarpus genome and the independent evolution of multicellularity in brown algae.</title>
        <authorList>
            <person name="Cock J.M."/>
            <person name="Sterck L."/>
            <person name="Rouze P."/>
            <person name="Scornet D."/>
            <person name="Allen A.E."/>
            <person name="Amoutzias G."/>
            <person name="Anthouard V."/>
            <person name="Artiguenave F."/>
            <person name="Aury J.M."/>
            <person name="Badger J.H."/>
            <person name="Beszteri B."/>
            <person name="Billiau K."/>
            <person name="Bonnet E."/>
            <person name="Bothwell J.H."/>
            <person name="Bowler C."/>
            <person name="Boyen C."/>
            <person name="Brownlee C."/>
            <person name="Carrano C.J."/>
            <person name="Charrier B."/>
            <person name="Cho G.Y."/>
            <person name="Coelho S.M."/>
            <person name="Collen J."/>
            <person name="Corre E."/>
            <person name="Da Silva C."/>
            <person name="Delage L."/>
            <person name="Delaroque N."/>
            <person name="Dittami S.M."/>
            <person name="Doulbeau S."/>
            <person name="Elias M."/>
            <person name="Farnham G."/>
            <person name="Gachon C.M."/>
            <person name="Gschloessl B."/>
            <person name="Heesch S."/>
            <person name="Jabbari K."/>
            <person name="Jubin C."/>
            <person name="Kawai H."/>
            <person name="Kimura K."/>
            <person name="Kloareg B."/>
            <person name="Kupper F.C."/>
            <person name="Lang D."/>
            <person name="Le Bail A."/>
            <person name="Leblanc C."/>
            <person name="Lerouge P."/>
            <person name="Lohr M."/>
            <person name="Lopez P.J."/>
            <person name="Martens C."/>
            <person name="Maumus F."/>
            <person name="Michel G."/>
            <person name="Miranda-Saavedra D."/>
            <person name="Morales J."/>
            <person name="Moreau H."/>
            <person name="Motomura T."/>
            <person name="Nagasato C."/>
            <person name="Napoli C.A."/>
            <person name="Nelson D.R."/>
            <person name="Nyvall-Collen P."/>
            <person name="Peters A.F."/>
            <person name="Pommier C."/>
            <person name="Potin P."/>
            <person name="Poulain J."/>
            <person name="Quesneville H."/>
            <person name="Read B."/>
            <person name="Rensing S.A."/>
            <person name="Ritter A."/>
            <person name="Rousvoal S."/>
            <person name="Samanta M."/>
            <person name="Samson G."/>
            <person name="Schroeder D.C."/>
            <person name="Segurens B."/>
            <person name="Strittmatter M."/>
            <person name="Tonon T."/>
            <person name="Tregear J.W."/>
            <person name="Valentin K."/>
            <person name="von Dassow P."/>
            <person name="Yamagishi T."/>
            <person name="Van de Peer Y."/>
            <person name="Wincker P."/>
        </authorList>
    </citation>
    <scope>NUCLEOTIDE SEQUENCE [LARGE SCALE GENOMIC DNA]</scope>
    <source>
        <strain evidence="4">Ec32 / CCAP1310/4</strain>
    </source>
</reference>
<feature type="region of interest" description="Disordered" evidence="1">
    <location>
        <begin position="346"/>
        <end position="380"/>
    </location>
</feature>
<dbReference type="Pfam" id="PF12572">
    <property type="entry name" value="DUF3752"/>
    <property type="match status" value="1"/>
</dbReference>
<evidence type="ECO:0000313" key="4">
    <source>
        <dbReference type="Proteomes" id="UP000002630"/>
    </source>
</evidence>
<evidence type="ECO:0000256" key="1">
    <source>
        <dbReference type="SAM" id="MobiDB-lite"/>
    </source>
</evidence>
<evidence type="ECO:0000259" key="2">
    <source>
        <dbReference type="Pfam" id="PF12572"/>
    </source>
</evidence>
<gene>
    <name evidence="3" type="ORF">Esi_0035_0039</name>
</gene>
<dbReference type="InterPro" id="IPR022226">
    <property type="entry name" value="DUF3752"/>
</dbReference>
<feature type="compositionally biased region" description="Basic and acidic residues" evidence="1">
    <location>
        <begin position="357"/>
        <end position="373"/>
    </location>
</feature>
<dbReference type="eggNOG" id="ENOG502SDK1">
    <property type="taxonomic scope" value="Eukaryota"/>
</dbReference>
<proteinExistence type="predicted"/>
<dbReference type="PANTHER" id="PTHR46370:SF1">
    <property type="entry name" value="GPALPP MOTIFS-CONTAINING PROTEIN 1"/>
    <property type="match status" value="1"/>
</dbReference>
<feature type="compositionally biased region" description="Low complexity" evidence="1">
    <location>
        <begin position="221"/>
        <end position="247"/>
    </location>
</feature>
<dbReference type="Proteomes" id="UP000002630">
    <property type="component" value="Linkage Group LG33"/>
</dbReference>